<organism evidence="1 2">
    <name type="scientific">Vicia faba</name>
    <name type="common">Broad bean</name>
    <name type="synonym">Faba vulgaris</name>
    <dbReference type="NCBI Taxonomy" id="3906"/>
    <lineage>
        <taxon>Eukaryota</taxon>
        <taxon>Viridiplantae</taxon>
        <taxon>Streptophyta</taxon>
        <taxon>Embryophyta</taxon>
        <taxon>Tracheophyta</taxon>
        <taxon>Spermatophyta</taxon>
        <taxon>Magnoliopsida</taxon>
        <taxon>eudicotyledons</taxon>
        <taxon>Gunneridae</taxon>
        <taxon>Pentapetalae</taxon>
        <taxon>rosids</taxon>
        <taxon>fabids</taxon>
        <taxon>Fabales</taxon>
        <taxon>Fabaceae</taxon>
        <taxon>Papilionoideae</taxon>
        <taxon>50 kb inversion clade</taxon>
        <taxon>NPAAA clade</taxon>
        <taxon>Hologalegina</taxon>
        <taxon>IRL clade</taxon>
        <taxon>Fabeae</taxon>
        <taxon>Vicia</taxon>
    </lineage>
</organism>
<accession>A0AAV1AWR5</accession>
<keyword evidence="2" id="KW-1185">Reference proteome</keyword>
<reference evidence="1 2" key="1">
    <citation type="submission" date="2023-01" db="EMBL/GenBank/DDBJ databases">
        <authorList>
            <person name="Kreplak J."/>
        </authorList>
    </citation>
    <scope>NUCLEOTIDE SEQUENCE [LARGE SCALE GENOMIC DNA]</scope>
</reference>
<name>A0AAV1AWR5_VICFA</name>
<evidence type="ECO:0000313" key="2">
    <source>
        <dbReference type="Proteomes" id="UP001157006"/>
    </source>
</evidence>
<protein>
    <submittedName>
        <fullName evidence="1">Uncharacterized protein</fullName>
    </submittedName>
</protein>
<evidence type="ECO:0000313" key="1">
    <source>
        <dbReference type="EMBL" id="CAI8614632.1"/>
    </source>
</evidence>
<dbReference type="EMBL" id="OX451740">
    <property type="protein sequence ID" value="CAI8614632.1"/>
    <property type="molecule type" value="Genomic_DNA"/>
</dbReference>
<sequence length="100" mass="11210">MAVSGGETLYASERLLSSNMQMRETQVWLCIVCVWGTDKDSRFRFIESHEVVVSVSRREALFCSELRVAGDFCVGVYLKAGLAEHKVLEDFVYGGLAEIL</sequence>
<gene>
    <name evidence="1" type="ORF">VFH_V139120</name>
</gene>
<dbReference type="AlphaFoldDB" id="A0AAV1AWR5"/>
<dbReference type="Proteomes" id="UP001157006">
    <property type="component" value="Chromosome 5"/>
</dbReference>
<proteinExistence type="predicted"/>